<feature type="region of interest" description="Disordered" evidence="1">
    <location>
        <begin position="46"/>
        <end position="108"/>
    </location>
</feature>
<dbReference type="EMBL" id="JBEDUW010000002">
    <property type="protein sequence ID" value="KAK9944744.1"/>
    <property type="molecule type" value="Genomic_DNA"/>
</dbReference>
<accession>A0AAW1Y959</accession>
<sequence length="108" mass="12228">MLDEIELDLGLSIGGASFRKSEKPKLNGVDVDPRENEIKTAVLRSTTSSPIALSEPETALLDKREIQALRRQRSEEEARREEKPRTERLPNGRTTTIAGEKEREKYGH</sequence>
<dbReference type="Proteomes" id="UP001457282">
    <property type="component" value="Unassembled WGS sequence"/>
</dbReference>
<name>A0AAW1Y959_RUBAR</name>
<keyword evidence="3" id="KW-1185">Reference proteome</keyword>
<evidence type="ECO:0000313" key="3">
    <source>
        <dbReference type="Proteomes" id="UP001457282"/>
    </source>
</evidence>
<evidence type="ECO:0000256" key="1">
    <source>
        <dbReference type="SAM" id="MobiDB-lite"/>
    </source>
</evidence>
<evidence type="ECO:0000313" key="2">
    <source>
        <dbReference type="EMBL" id="KAK9944744.1"/>
    </source>
</evidence>
<gene>
    <name evidence="2" type="ORF">M0R45_010296</name>
</gene>
<dbReference type="AlphaFoldDB" id="A0AAW1Y959"/>
<comment type="caution">
    <text evidence="2">The sequence shown here is derived from an EMBL/GenBank/DDBJ whole genome shotgun (WGS) entry which is preliminary data.</text>
</comment>
<feature type="compositionally biased region" description="Basic and acidic residues" evidence="1">
    <location>
        <begin position="60"/>
        <end position="90"/>
    </location>
</feature>
<protein>
    <submittedName>
        <fullName evidence="2">Uncharacterized protein</fullName>
    </submittedName>
</protein>
<proteinExistence type="predicted"/>
<feature type="compositionally biased region" description="Basic and acidic residues" evidence="1">
    <location>
        <begin position="99"/>
        <end position="108"/>
    </location>
</feature>
<reference evidence="2 3" key="1">
    <citation type="journal article" date="2023" name="G3 (Bethesda)">
        <title>A chromosome-length genome assembly and annotation of blackberry (Rubus argutus, cv. 'Hillquist').</title>
        <authorList>
            <person name="Bruna T."/>
            <person name="Aryal R."/>
            <person name="Dudchenko O."/>
            <person name="Sargent D.J."/>
            <person name="Mead D."/>
            <person name="Buti M."/>
            <person name="Cavallini A."/>
            <person name="Hytonen T."/>
            <person name="Andres J."/>
            <person name="Pham M."/>
            <person name="Weisz D."/>
            <person name="Mascagni F."/>
            <person name="Usai G."/>
            <person name="Natali L."/>
            <person name="Bassil N."/>
            <person name="Fernandez G.E."/>
            <person name="Lomsadze A."/>
            <person name="Armour M."/>
            <person name="Olukolu B."/>
            <person name="Poorten T."/>
            <person name="Britton C."/>
            <person name="Davik J."/>
            <person name="Ashrafi H."/>
            <person name="Aiden E.L."/>
            <person name="Borodovsky M."/>
            <person name="Worthington M."/>
        </authorList>
    </citation>
    <scope>NUCLEOTIDE SEQUENCE [LARGE SCALE GENOMIC DNA]</scope>
    <source>
        <strain evidence="2">PI 553951</strain>
    </source>
</reference>
<organism evidence="2 3">
    <name type="scientific">Rubus argutus</name>
    <name type="common">Southern blackberry</name>
    <dbReference type="NCBI Taxonomy" id="59490"/>
    <lineage>
        <taxon>Eukaryota</taxon>
        <taxon>Viridiplantae</taxon>
        <taxon>Streptophyta</taxon>
        <taxon>Embryophyta</taxon>
        <taxon>Tracheophyta</taxon>
        <taxon>Spermatophyta</taxon>
        <taxon>Magnoliopsida</taxon>
        <taxon>eudicotyledons</taxon>
        <taxon>Gunneridae</taxon>
        <taxon>Pentapetalae</taxon>
        <taxon>rosids</taxon>
        <taxon>fabids</taxon>
        <taxon>Rosales</taxon>
        <taxon>Rosaceae</taxon>
        <taxon>Rosoideae</taxon>
        <taxon>Rosoideae incertae sedis</taxon>
        <taxon>Rubus</taxon>
    </lineage>
</organism>